<evidence type="ECO:0000313" key="2">
    <source>
        <dbReference type="EMBL" id="OAV89422.1"/>
    </source>
</evidence>
<proteinExistence type="predicted"/>
<gene>
    <name evidence="2" type="ORF">PTTG_05979</name>
</gene>
<protein>
    <submittedName>
        <fullName evidence="2 3">Uncharacterized protein</fullName>
    </submittedName>
</protein>
<name>A0A180GAR1_PUCT1</name>
<dbReference type="VEuPathDB" id="FungiDB:PTTG_05979"/>
<reference evidence="3" key="4">
    <citation type="submission" date="2025-05" db="UniProtKB">
        <authorList>
            <consortium name="EnsemblFungi"/>
        </authorList>
    </citation>
    <scope>IDENTIFICATION</scope>
    <source>
        <strain evidence="3">isolate 1-1 / race 1 (BBBD)</strain>
    </source>
</reference>
<organism evidence="2">
    <name type="scientific">Puccinia triticina (isolate 1-1 / race 1 (BBBD))</name>
    <name type="common">Brown leaf rust fungus</name>
    <dbReference type="NCBI Taxonomy" id="630390"/>
    <lineage>
        <taxon>Eukaryota</taxon>
        <taxon>Fungi</taxon>
        <taxon>Dikarya</taxon>
        <taxon>Basidiomycota</taxon>
        <taxon>Pucciniomycotina</taxon>
        <taxon>Pucciniomycetes</taxon>
        <taxon>Pucciniales</taxon>
        <taxon>Pucciniaceae</taxon>
        <taxon>Puccinia</taxon>
    </lineage>
</organism>
<feature type="region of interest" description="Disordered" evidence="1">
    <location>
        <begin position="125"/>
        <end position="154"/>
    </location>
</feature>
<evidence type="ECO:0000313" key="4">
    <source>
        <dbReference type="Proteomes" id="UP000005240"/>
    </source>
</evidence>
<dbReference type="AlphaFoldDB" id="A0A180GAR1"/>
<reference evidence="2" key="2">
    <citation type="submission" date="2016-05" db="EMBL/GenBank/DDBJ databases">
        <title>Comparative analysis highlights variable genome content of wheat rusts and divergence of the mating loci.</title>
        <authorList>
            <person name="Cuomo C.A."/>
            <person name="Bakkeren G."/>
            <person name="Szabo L."/>
            <person name="Khalil H."/>
            <person name="Joly D."/>
            <person name="Goldberg J."/>
            <person name="Young S."/>
            <person name="Zeng Q."/>
            <person name="Fellers J."/>
        </authorList>
    </citation>
    <scope>NUCLEOTIDE SEQUENCE [LARGE SCALE GENOMIC DNA]</scope>
    <source>
        <strain evidence="2">1-1 BBBD Race 1</strain>
    </source>
</reference>
<dbReference type="EnsemblFungi" id="PTTG_05979-t43_1">
    <property type="protein sequence ID" value="PTTG_05979-t43_1-p1"/>
    <property type="gene ID" value="PTTG_05979"/>
</dbReference>
<sequence length="338" mass="36142">MAPCKSCINCGILCIRPIPGRTSPPTTVLLLLLAPLPPRVTPTRTENAATTHRLRAITVAAEGKTPSPSPCRLAPLPPSAPPAILCLHLRLAPALRLPRSTRRKRSTELTSLSLTIVSLVAPQLVPPHRRPRRPLDPKNPPPSSLLAAEPMPSANPTGCYECSTRAYDTRNCGSPACRPQALTLTAPRSLLCRQADHRSRSRSPPRLRFGTDGSGSQTWSPICTVERRNSVSRSPPRCRFSPDPPVVDLTMADANSNAASKHITPAPEVPAPAENPAAITGPFCYTADVCGSRCGSLFPSTISQSVSSLMWLCEDFTLSEDFAEAGKALGALIPKPKK</sequence>
<keyword evidence="4" id="KW-1185">Reference proteome</keyword>
<reference evidence="2" key="1">
    <citation type="submission" date="2009-11" db="EMBL/GenBank/DDBJ databases">
        <authorList>
            <consortium name="The Broad Institute Genome Sequencing Platform"/>
            <person name="Ward D."/>
            <person name="Feldgarden M."/>
            <person name="Earl A."/>
            <person name="Young S.K."/>
            <person name="Zeng Q."/>
            <person name="Koehrsen M."/>
            <person name="Alvarado L."/>
            <person name="Berlin A."/>
            <person name="Bochicchio J."/>
            <person name="Borenstein D."/>
            <person name="Chapman S.B."/>
            <person name="Chen Z."/>
            <person name="Engels R."/>
            <person name="Freedman E."/>
            <person name="Gellesch M."/>
            <person name="Goldberg J."/>
            <person name="Griggs A."/>
            <person name="Gujja S."/>
            <person name="Heilman E."/>
            <person name="Heiman D."/>
            <person name="Hepburn T."/>
            <person name="Howarth C."/>
            <person name="Jen D."/>
            <person name="Larson L."/>
            <person name="Lewis B."/>
            <person name="Mehta T."/>
            <person name="Park D."/>
            <person name="Pearson M."/>
            <person name="Roberts A."/>
            <person name="Saif S."/>
            <person name="Shea T."/>
            <person name="Shenoy N."/>
            <person name="Sisk P."/>
            <person name="Stolte C."/>
            <person name="Sykes S."/>
            <person name="Thomson T."/>
            <person name="Walk T."/>
            <person name="White J."/>
            <person name="Yandava C."/>
            <person name="Izard J."/>
            <person name="Baranova O.V."/>
            <person name="Blanton J.M."/>
            <person name="Tanner A.C."/>
            <person name="Dewhirst F.E."/>
            <person name="Haas B."/>
            <person name="Nusbaum C."/>
            <person name="Birren B."/>
        </authorList>
    </citation>
    <scope>NUCLEOTIDE SEQUENCE [LARGE SCALE GENOMIC DNA]</scope>
    <source>
        <strain evidence="2">1-1 BBBD Race 1</strain>
    </source>
</reference>
<feature type="region of interest" description="Disordered" evidence="1">
    <location>
        <begin position="195"/>
        <end position="220"/>
    </location>
</feature>
<evidence type="ECO:0000256" key="1">
    <source>
        <dbReference type="SAM" id="MobiDB-lite"/>
    </source>
</evidence>
<reference evidence="3 4" key="3">
    <citation type="journal article" date="2017" name="G3 (Bethesda)">
        <title>Comparative analysis highlights variable genome content of wheat rusts and divergence of the mating loci.</title>
        <authorList>
            <person name="Cuomo C.A."/>
            <person name="Bakkeren G."/>
            <person name="Khalil H.B."/>
            <person name="Panwar V."/>
            <person name="Joly D."/>
            <person name="Linning R."/>
            <person name="Sakthikumar S."/>
            <person name="Song X."/>
            <person name="Adiconis X."/>
            <person name="Fan L."/>
            <person name="Goldberg J.M."/>
            <person name="Levin J.Z."/>
            <person name="Young S."/>
            <person name="Zeng Q."/>
            <person name="Anikster Y."/>
            <person name="Bruce M."/>
            <person name="Wang M."/>
            <person name="Yin C."/>
            <person name="McCallum B."/>
            <person name="Szabo L.J."/>
            <person name="Hulbert S."/>
            <person name="Chen X."/>
            <person name="Fellers J.P."/>
        </authorList>
    </citation>
    <scope>NUCLEOTIDE SEQUENCE</scope>
    <source>
        <strain evidence="4">Isolate 1-1 / race 1 (BBBD)</strain>
        <strain evidence="3">isolate 1-1 / race 1 (BBBD)</strain>
    </source>
</reference>
<evidence type="ECO:0000313" key="3">
    <source>
        <dbReference type="EnsemblFungi" id="PTTG_05979-t43_1-p1"/>
    </source>
</evidence>
<accession>A0A180GAR1</accession>
<dbReference type="Proteomes" id="UP000005240">
    <property type="component" value="Unassembled WGS sequence"/>
</dbReference>
<dbReference type="EMBL" id="ADAS02000128">
    <property type="protein sequence ID" value="OAV89422.1"/>
    <property type="molecule type" value="Genomic_DNA"/>
</dbReference>